<reference evidence="3 4" key="1">
    <citation type="submission" date="2017-10" db="EMBL/GenBank/DDBJ databases">
        <title>The draft genome sequence of Lewinella nigricans NBRC 102662.</title>
        <authorList>
            <person name="Wang K."/>
        </authorList>
    </citation>
    <scope>NUCLEOTIDE SEQUENCE [LARGE SCALE GENOMIC DNA]</scope>
    <source>
        <strain evidence="3 4">NBRC 102662</strain>
    </source>
</reference>
<keyword evidence="1" id="KW-0732">Signal</keyword>
<gene>
    <name evidence="3" type="ORF">CRP01_01145</name>
</gene>
<dbReference type="Gene3D" id="2.40.360.20">
    <property type="match status" value="1"/>
</dbReference>
<dbReference type="InterPro" id="IPR049279">
    <property type="entry name" value="DUF3108-like"/>
</dbReference>
<evidence type="ECO:0000256" key="1">
    <source>
        <dbReference type="SAM" id="SignalP"/>
    </source>
</evidence>
<sequence length="229" mass="25410">MNLRSLLTFLAVSCGTILYAQDCGTFYQFVENASYEYGLYDHKDKSQGRQIMRISDVTETGGAVTAKVNSKFIPEKKNQDTFEATSEVSCEDGTLHMDISMNMTQMTSQFSEMEVSMEGDPLMIPSALKAGQTLPDATTKIKTGMNGMSLMTVTLSVTDRKVEGMETITTPAGTFECYKITQTTSMKTIMSKSFTTEEFYAEGVGLVRSNTYKKNGKLESYQELLSLEK</sequence>
<evidence type="ECO:0000259" key="2">
    <source>
        <dbReference type="Pfam" id="PF21347"/>
    </source>
</evidence>
<name>A0A2D0NK15_FLAN2</name>
<feature type="signal peptide" evidence="1">
    <location>
        <begin position="1"/>
        <end position="20"/>
    </location>
</feature>
<feature type="domain" description="DUF3108" evidence="2">
    <location>
        <begin position="34"/>
        <end position="224"/>
    </location>
</feature>
<proteinExistence type="predicted"/>
<keyword evidence="4" id="KW-1185">Reference proteome</keyword>
<evidence type="ECO:0000313" key="4">
    <source>
        <dbReference type="Proteomes" id="UP000223913"/>
    </source>
</evidence>
<dbReference type="OrthoDB" id="665223at2"/>
<dbReference type="AlphaFoldDB" id="A0A2D0NK15"/>
<protein>
    <recommendedName>
        <fullName evidence="2">DUF3108 domain-containing protein</fullName>
    </recommendedName>
</protein>
<evidence type="ECO:0000313" key="3">
    <source>
        <dbReference type="EMBL" id="PHN08549.1"/>
    </source>
</evidence>
<accession>A0A2D0NK15</accession>
<dbReference type="Pfam" id="PF21347">
    <property type="entry name" value="DUF3108_like"/>
    <property type="match status" value="1"/>
</dbReference>
<feature type="chain" id="PRO_5012045030" description="DUF3108 domain-containing protein" evidence="1">
    <location>
        <begin position="21"/>
        <end position="229"/>
    </location>
</feature>
<comment type="caution">
    <text evidence="3">The sequence shown here is derived from an EMBL/GenBank/DDBJ whole genome shotgun (WGS) entry which is preliminary data.</text>
</comment>
<dbReference type="RefSeq" id="WP_099148140.1">
    <property type="nucleotide sequence ID" value="NZ_PDUD01000001.1"/>
</dbReference>
<dbReference type="EMBL" id="PDUD01000001">
    <property type="protein sequence ID" value="PHN08549.1"/>
    <property type="molecule type" value="Genomic_DNA"/>
</dbReference>
<dbReference type="Proteomes" id="UP000223913">
    <property type="component" value="Unassembled WGS sequence"/>
</dbReference>
<organism evidence="3 4">
    <name type="scientific">Flavilitoribacter nigricans (strain ATCC 23147 / DSM 23189 / NBRC 102662 / NCIMB 1420 / SS-2)</name>
    <name type="common">Lewinella nigricans</name>
    <dbReference type="NCBI Taxonomy" id="1122177"/>
    <lineage>
        <taxon>Bacteria</taxon>
        <taxon>Pseudomonadati</taxon>
        <taxon>Bacteroidota</taxon>
        <taxon>Saprospiria</taxon>
        <taxon>Saprospirales</taxon>
        <taxon>Lewinellaceae</taxon>
        <taxon>Flavilitoribacter</taxon>
    </lineage>
</organism>